<feature type="domain" description="BHLH" evidence="5">
    <location>
        <begin position="147"/>
        <end position="196"/>
    </location>
</feature>
<sequence>MDELNKWHSHPDYSEEELAYMYRQQQEEEHAGMQQQHHFAEQQQYYTPPAAMAPPRSPSPFLEFLPHHHHHSSSFPGFGVPALPPRLPFGPVKNEPGQPSSSSSNRILSFGGQPPSTLNFSSGGDWLEAGVEAVQQMPPERRSRTHWNTQEHVIAERKRREKMQQQFVALATIVPDLTKTDKISLLGSTIEYVKQLEEKVKTLEGRRERRTSDPTILETKCRISTDSDASCSNDSAFAAGGFSPTVEASIHGDTVLLKICCLERRGVLVMIISELENQGLSIINTSVLPFTDSCLNITITAKIGVGFSSTVELITNLTAALRGSST</sequence>
<evidence type="ECO:0000259" key="5">
    <source>
        <dbReference type="PROSITE" id="PS50888"/>
    </source>
</evidence>
<dbReference type="GO" id="GO:0005634">
    <property type="term" value="C:nucleus"/>
    <property type="evidence" value="ECO:0000318"/>
    <property type="project" value="GO_Central"/>
</dbReference>
<gene>
    <name evidence="6" type="ORF">SORBI_3001G446500</name>
</gene>
<dbReference type="PANTHER" id="PTHR45959">
    <property type="entry name" value="BHLH TRANSCRIPTION FACTOR"/>
    <property type="match status" value="1"/>
</dbReference>
<dbReference type="PANTHER" id="PTHR45959:SF59">
    <property type="entry name" value="BHLH DOMAIN-CONTAINING PROTEIN"/>
    <property type="match status" value="1"/>
</dbReference>
<dbReference type="SMART" id="SM00353">
    <property type="entry name" value="HLH"/>
    <property type="match status" value="1"/>
</dbReference>
<dbReference type="InterPro" id="IPR036638">
    <property type="entry name" value="HLH_DNA-bd_sf"/>
</dbReference>
<name>A0A1B6QPJ6_SORBI</name>
<dbReference type="EMBL" id="CM000760">
    <property type="protein sequence ID" value="KXG39824.1"/>
    <property type="molecule type" value="Genomic_DNA"/>
</dbReference>
<dbReference type="GO" id="GO:0043565">
    <property type="term" value="F:sequence-specific DNA binding"/>
    <property type="evidence" value="ECO:0000318"/>
    <property type="project" value="GO_Central"/>
</dbReference>
<evidence type="ECO:0000256" key="3">
    <source>
        <dbReference type="ARBA" id="ARBA00023163"/>
    </source>
</evidence>
<protein>
    <recommendedName>
        <fullName evidence="5">BHLH domain-containing protein</fullName>
    </recommendedName>
</protein>
<dbReference type="FunCoup" id="A0A1B6QPJ6">
    <property type="interactions" value="96"/>
</dbReference>
<dbReference type="PROSITE" id="PS50888">
    <property type="entry name" value="BHLH"/>
    <property type="match status" value="1"/>
</dbReference>
<evidence type="ECO:0000313" key="6">
    <source>
        <dbReference type="EMBL" id="KXG39824.1"/>
    </source>
</evidence>
<dbReference type="InParanoid" id="A0A1B6QPJ6"/>
<dbReference type="Pfam" id="PF00010">
    <property type="entry name" value="HLH"/>
    <property type="match status" value="1"/>
</dbReference>
<comment type="similarity">
    <text evidence="1">Belongs to the bHLH protein family.</text>
</comment>
<dbReference type="InterPro" id="IPR011598">
    <property type="entry name" value="bHLH_dom"/>
</dbReference>
<dbReference type="OMA" id="MAPNQFH"/>
<dbReference type="GO" id="GO:0003700">
    <property type="term" value="F:DNA-binding transcription factor activity"/>
    <property type="evidence" value="ECO:0000318"/>
    <property type="project" value="GO_Central"/>
</dbReference>
<dbReference type="Gramene" id="KXG39824">
    <property type="protein sequence ID" value="KXG39824"/>
    <property type="gene ID" value="SORBI_3001G446500"/>
</dbReference>
<dbReference type="STRING" id="4558.A0A1B6QPJ6"/>
<dbReference type="AlphaFoldDB" id="A0A1B6QPJ6"/>
<evidence type="ECO:0000256" key="4">
    <source>
        <dbReference type="SAM" id="MobiDB-lite"/>
    </source>
</evidence>
<proteinExistence type="inferred from homology"/>
<feature type="region of interest" description="Disordered" evidence="4">
    <location>
        <begin position="18"/>
        <end position="58"/>
    </location>
</feature>
<keyword evidence="2" id="KW-0805">Transcription regulation</keyword>
<dbReference type="Gene3D" id="4.10.280.10">
    <property type="entry name" value="Helix-loop-helix DNA-binding domain"/>
    <property type="match status" value="1"/>
</dbReference>
<dbReference type="Proteomes" id="UP000000768">
    <property type="component" value="Chromosome 1"/>
</dbReference>
<feature type="region of interest" description="Disordered" evidence="4">
    <location>
        <begin position="86"/>
        <end position="124"/>
    </location>
</feature>
<reference evidence="7" key="2">
    <citation type="journal article" date="2018" name="Plant J.">
        <title>The Sorghum bicolor reference genome: improved assembly, gene annotations, a transcriptome atlas, and signatures of genome organization.</title>
        <authorList>
            <person name="McCormick R.F."/>
            <person name="Truong S.K."/>
            <person name="Sreedasyam A."/>
            <person name="Jenkins J."/>
            <person name="Shu S."/>
            <person name="Sims D."/>
            <person name="Kennedy M."/>
            <person name="Amirebrahimi M."/>
            <person name="Weers B.D."/>
            <person name="McKinley B."/>
            <person name="Mattison A."/>
            <person name="Morishige D.T."/>
            <person name="Grimwood J."/>
            <person name="Schmutz J."/>
            <person name="Mullet J.E."/>
        </authorList>
    </citation>
    <scope>NUCLEOTIDE SEQUENCE [LARGE SCALE GENOMIC DNA]</scope>
    <source>
        <strain evidence="7">cv. BTx623</strain>
    </source>
</reference>
<dbReference type="InterPro" id="IPR052610">
    <property type="entry name" value="bHLH_transcription_regulator"/>
</dbReference>
<dbReference type="eggNOG" id="ENOG502SMS1">
    <property type="taxonomic scope" value="Eukaryota"/>
</dbReference>
<feature type="compositionally biased region" description="Polar residues" evidence="4">
    <location>
        <begin position="97"/>
        <end position="107"/>
    </location>
</feature>
<evidence type="ECO:0000313" key="7">
    <source>
        <dbReference type="Proteomes" id="UP000000768"/>
    </source>
</evidence>
<dbReference type="GO" id="GO:0006355">
    <property type="term" value="P:regulation of DNA-templated transcription"/>
    <property type="evidence" value="ECO:0000318"/>
    <property type="project" value="GO_Central"/>
</dbReference>
<accession>A0A1B6QPJ6</accession>
<reference evidence="6 7" key="1">
    <citation type="journal article" date="2009" name="Nature">
        <title>The Sorghum bicolor genome and the diversification of grasses.</title>
        <authorList>
            <person name="Paterson A.H."/>
            <person name="Bowers J.E."/>
            <person name="Bruggmann R."/>
            <person name="Dubchak I."/>
            <person name="Grimwood J."/>
            <person name="Gundlach H."/>
            <person name="Haberer G."/>
            <person name="Hellsten U."/>
            <person name="Mitros T."/>
            <person name="Poliakov A."/>
            <person name="Schmutz J."/>
            <person name="Spannagl M."/>
            <person name="Tang H."/>
            <person name="Wang X."/>
            <person name="Wicker T."/>
            <person name="Bharti A.K."/>
            <person name="Chapman J."/>
            <person name="Feltus F.A."/>
            <person name="Gowik U."/>
            <person name="Grigoriev I.V."/>
            <person name="Lyons E."/>
            <person name="Maher C.A."/>
            <person name="Martis M."/>
            <person name="Narechania A."/>
            <person name="Otillar R.P."/>
            <person name="Penning B.W."/>
            <person name="Salamov A.A."/>
            <person name="Wang Y."/>
            <person name="Zhang L."/>
            <person name="Carpita N.C."/>
            <person name="Freeling M."/>
            <person name="Gingle A.R."/>
            <person name="Hash C.T."/>
            <person name="Keller B."/>
            <person name="Klein P."/>
            <person name="Kresovich S."/>
            <person name="McCann M.C."/>
            <person name="Ming R."/>
            <person name="Peterson D.G."/>
            <person name="Mehboob-ur-Rahman"/>
            <person name="Ware D."/>
            <person name="Westhoff P."/>
            <person name="Mayer K.F."/>
            <person name="Messing J."/>
            <person name="Rokhsar D.S."/>
        </authorList>
    </citation>
    <scope>NUCLEOTIDE SEQUENCE [LARGE SCALE GENOMIC DNA]</scope>
    <source>
        <strain evidence="7">cv. BTx623</strain>
    </source>
</reference>
<evidence type="ECO:0000256" key="2">
    <source>
        <dbReference type="ARBA" id="ARBA00023015"/>
    </source>
</evidence>
<feature type="compositionally biased region" description="Low complexity" evidence="4">
    <location>
        <begin position="34"/>
        <end position="50"/>
    </location>
</feature>
<dbReference type="SUPFAM" id="SSF47459">
    <property type="entry name" value="HLH, helix-loop-helix DNA-binding domain"/>
    <property type="match status" value="1"/>
</dbReference>
<evidence type="ECO:0000256" key="1">
    <source>
        <dbReference type="ARBA" id="ARBA00005510"/>
    </source>
</evidence>
<dbReference type="GO" id="GO:0046983">
    <property type="term" value="F:protein dimerization activity"/>
    <property type="evidence" value="ECO:0007669"/>
    <property type="project" value="InterPro"/>
</dbReference>
<organism evidence="6 7">
    <name type="scientific">Sorghum bicolor</name>
    <name type="common">Sorghum</name>
    <name type="synonym">Sorghum vulgare</name>
    <dbReference type="NCBI Taxonomy" id="4558"/>
    <lineage>
        <taxon>Eukaryota</taxon>
        <taxon>Viridiplantae</taxon>
        <taxon>Streptophyta</taxon>
        <taxon>Embryophyta</taxon>
        <taxon>Tracheophyta</taxon>
        <taxon>Spermatophyta</taxon>
        <taxon>Magnoliopsida</taxon>
        <taxon>Liliopsida</taxon>
        <taxon>Poales</taxon>
        <taxon>Poaceae</taxon>
        <taxon>PACMAD clade</taxon>
        <taxon>Panicoideae</taxon>
        <taxon>Andropogonodae</taxon>
        <taxon>Andropogoneae</taxon>
        <taxon>Sorghinae</taxon>
        <taxon>Sorghum</taxon>
    </lineage>
</organism>
<dbReference type="OrthoDB" id="650644at2759"/>
<keyword evidence="7" id="KW-1185">Reference proteome</keyword>
<keyword evidence="3" id="KW-0804">Transcription</keyword>